<proteinExistence type="predicted"/>
<protein>
    <submittedName>
        <fullName evidence="1">Uncharacterized protein</fullName>
    </submittedName>
</protein>
<accession>A0A9Q8LD04</accession>
<dbReference type="Proteomes" id="UP000756132">
    <property type="component" value="Chromosome 3"/>
</dbReference>
<reference evidence="1" key="1">
    <citation type="submission" date="2021-12" db="EMBL/GenBank/DDBJ databases">
        <authorList>
            <person name="Zaccaron A."/>
            <person name="Stergiopoulos I."/>
        </authorList>
    </citation>
    <scope>NUCLEOTIDE SEQUENCE</scope>
    <source>
        <strain evidence="1">Race5_Kim</strain>
    </source>
</reference>
<dbReference type="KEGG" id="ffu:CLAFUR5_07777"/>
<organism evidence="1 2">
    <name type="scientific">Passalora fulva</name>
    <name type="common">Tomato leaf mold</name>
    <name type="synonym">Cladosporium fulvum</name>
    <dbReference type="NCBI Taxonomy" id="5499"/>
    <lineage>
        <taxon>Eukaryota</taxon>
        <taxon>Fungi</taxon>
        <taxon>Dikarya</taxon>
        <taxon>Ascomycota</taxon>
        <taxon>Pezizomycotina</taxon>
        <taxon>Dothideomycetes</taxon>
        <taxon>Dothideomycetidae</taxon>
        <taxon>Mycosphaerellales</taxon>
        <taxon>Mycosphaerellaceae</taxon>
        <taxon>Fulvia</taxon>
    </lineage>
</organism>
<dbReference type="RefSeq" id="XP_047759642.1">
    <property type="nucleotide sequence ID" value="XM_047906925.1"/>
</dbReference>
<keyword evidence="2" id="KW-1185">Reference proteome</keyword>
<dbReference type="EMBL" id="CP090165">
    <property type="protein sequence ID" value="UJO15276.1"/>
    <property type="molecule type" value="Genomic_DNA"/>
</dbReference>
<dbReference type="OMA" id="HAKHIVF"/>
<dbReference type="GeneID" id="71987655"/>
<evidence type="ECO:0000313" key="2">
    <source>
        <dbReference type="Proteomes" id="UP000756132"/>
    </source>
</evidence>
<gene>
    <name evidence="1" type="ORF">CLAFUR5_07777</name>
</gene>
<name>A0A9Q8LD04_PASFU</name>
<sequence>MSAQEQNAVSMKPFRFSDLPRELRDAIYDLLPCGRRTLSENTAAATDDEEEEYALRLCLGDGPLSRFLLINKQLGDEYSQRAVKNKSLLIEDLRDSTIEKYTLPSIVLDITHVTFKLAACLPCREEDVNDQVDFVKNAVNQMKKNPTLHLQLYFEVRALEGSDAWAATKVLERYEVQLKNIQEMACLDKLELFTCKEKDPAAPDGKLPGLDGRLLATFIPTGGWKSW</sequence>
<dbReference type="AlphaFoldDB" id="A0A9Q8LD04"/>
<dbReference type="OrthoDB" id="3654604at2759"/>
<reference evidence="1" key="2">
    <citation type="journal article" date="2022" name="Microb. Genom.">
        <title>A chromosome-scale genome assembly of the tomato pathogen Cladosporium fulvum reveals a compartmentalized genome architecture and the presence of a dispensable chromosome.</title>
        <authorList>
            <person name="Zaccaron A.Z."/>
            <person name="Chen L.H."/>
            <person name="Samaras A."/>
            <person name="Stergiopoulos I."/>
        </authorList>
    </citation>
    <scope>NUCLEOTIDE SEQUENCE</scope>
    <source>
        <strain evidence="1">Race5_Kim</strain>
    </source>
</reference>
<evidence type="ECO:0000313" key="1">
    <source>
        <dbReference type="EMBL" id="UJO15276.1"/>
    </source>
</evidence>